<keyword evidence="1" id="KW-0812">Transmembrane</keyword>
<proteinExistence type="predicted"/>
<comment type="caution">
    <text evidence="2">The sequence shown here is derived from an EMBL/GenBank/DDBJ whole genome shotgun (WGS) entry which is preliminary data.</text>
</comment>
<name>A0A2T2WU72_SULTH</name>
<organism evidence="2 3">
    <name type="scientific">Sulfobacillus thermosulfidooxidans</name>
    <dbReference type="NCBI Taxonomy" id="28034"/>
    <lineage>
        <taxon>Bacteria</taxon>
        <taxon>Bacillati</taxon>
        <taxon>Bacillota</taxon>
        <taxon>Clostridia</taxon>
        <taxon>Eubacteriales</taxon>
        <taxon>Clostridiales Family XVII. Incertae Sedis</taxon>
        <taxon>Sulfobacillus</taxon>
    </lineage>
</organism>
<evidence type="ECO:0000313" key="3">
    <source>
        <dbReference type="Proteomes" id="UP000242705"/>
    </source>
</evidence>
<sequence length="283" mass="32300">MLFILSIVTMQILRIGIVSNVGSIALFTPIIVTLAMTLHLNPVSFSMGVHVVALMCCGTYVQGDEWEPRDDAVEVEYQLLGNQGWEYIEIFNGVTRLLERDLHHELGLSSKRIRIRWGGARIFDRYRWATWRGTIDIKRGHVERYAPWGLDHPAKIVASEGPRRMRFDTDTFGDADGIEFWVNDVKRMDFAIHVEIPNFNGGTTIDWHVNGEMLETHKGSVSFEVGGIGLKLVVEQLTEQELPRDIRGHLQVALHPGLNGIYLRARQQDDHRVFTSPLFITRQ</sequence>
<dbReference type="AlphaFoldDB" id="A0A2T2WU72"/>
<dbReference type="Proteomes" id="UP000242705">
    <property type="component" value="Unassembled WGS sequence"/>
</dbReference>
<gene>
    <name evidence="2" type="ORF">C7B47_11235</name>
</gene>
<feature type="transmembrane region" description="Helical" evidence="1">
    <location>
        <begin position="12"/>
        <end position="37"/>
    </location>
</feature>
<evidence type="ECO:0000313" key="2">
    <source>
        <dbReference type="EMBL" id="PSR25784.1"/>
    </source>
</evidence>
<reference evidence="2 3" key="1">
    <citation type="journal article" date="2014" name="BMC Genomics">
        <title>Comparison of environmental and isolate Sulfobacillus genomes reveals diverse carbon, sulfur, nitrogen, and hydrogen metabolisms.</title>
        <authorList>
            <person name="Justice N.B."/>
            <person name="Norman A."/>
            <person name="Brown C.T."/>
            <person name="Singh A."/>
            <person name="Thomas B.C."/>
            <person name="Banfield J.F."/>
        </authorList>
    </citation>
    <scope>NUCLEOTIDE SEQUENCE [LARGE SCALE GENOMIC DNA]</scope>
    <source>
        <strain evidence="2">AMDSBA5</strain>
    </source>
</reference>
<dbReference type="EMBL" id="PXYX01000025">
    <property type="protein sequence ID" value="PSR25784.1"/>
    <property type="molecule type" value="Genomic_DNA"/>
</dbReference>
<evidence type="ECO:0000256" key="1">
    <source>
        <dbReference type="SAM" id="Phobius"/>
    </source>
</evidence>
<keyword evidence="1" id="KW-0472">Membrane</keyword>
<protein>
    <submittedName>
        <fullName evidence="2">Uncharacterized protein</fullName>
    </submittedName>
</protein>
<keyword evidence="1" id="KW-1133">Transmembrane helix</keyword>
<accession>A0A2T2WU72</accession>